<organism evidence="3 4">
    <name type="scientific">Paramecium octaurelia</name>
    <dbReference type="NCBI Taxonomy" id="43137"/>
    <lineage>
        <taxon>Eukaryota</taxon>
        <taxon>Sar</taxon>
        <taxon>Alveolata</taxon>
        <taxon>Ciliophora</taxon>
        <taxon>Intramacronucleata</taxon>
        <taxon>Oligohymenophorea</taxon>
        <taxon>Peniculida</taxon>
        <taxon>Parameciidae</taxon>
        <taxon>Paramecium</taxon>
    </lineage>
</organism>
<evidence type="ECO:0000256" key="2">
    <source>
        <dbReference type="SAM" id="MobiDB-lite"/>
    </source>
</evidence>
<feature type="region of interest" description="Disordered" evidence="2">
    <location>
        <begin position="153"/>
        <end position="226"/>
    </location>
</feature>
<keyword evidence="4" id="KW-1185">Reference proteome</keyword>
<feature type="compositionally biased region" description="Basic and acidic residues" evidence="2">
    <location>
        <begin position="155"/>
        <end position="180"/>
    </location>
</feature>
<evidence type="ECO:0000313" key="4">
    <source>
        <dbReference type="Proteomes" id="UP000683925"/>
    </source>
</evidence>
<dbReference type="OrthoDB" id="10386600at2759"/>
<proteinExistence type="predicted"/>
<evidence type="ECO:0000256" key="1">
    <source>
        <dbReference type="SAM" id="Coils"/>
    </source>
</evidence>
<feature type="coiled-coil region" evidence="1">
    <location>
        <begin position="57"/>
        <end position="91"/>
    </location>
</feature>
<comment type="caution">
    <text evidence="3">The sequence shown here is derived from an EMBL/GenBank/DDBJ whole genome shotgun (WGS) entry which is preliminary data.</text>
</comment>
<accession>A0A8S1XSD5</accession>
<gene>
    <name evidence="3" type="ORF">POCTA_138.1.T1310114</name>
</gene>
<protein>
    <submittedName>
        <fullName evidence="3">Uncharacterized protein</fullName>
    </submittedName>
</protein>
<evidence type="ECO:0000313" key="3">
    <source>
        <dbReference type="EMBL" id="CAD8203987.1"/>
    </source>
</evidence>
<feature type="region of interest" description="Disordered" evidence="2">
    <location>
        <begin position="1"/>
        <end position="30"/>
    </location>
</feature>
<dbReference type="Proteomes" id="UP000683925">
    <property type="component" value="Unassembled WGS sequence"/>
</dbReference>
<dbReference type="OMA" id="GCGSNAY"/>
<feature type="compositionally biased region" description="Polar residues" evidence="2">
    <location>
        <begin position="197"/>
        <end position="217"/>
    </location>
</feature>
<dbReference type="AlphaFoldDB" id="A0A8S1XSD5"/>
<name>A0A8S1XSD5_PAROT</name>
<reference evidence="3" key="1">
    <citation type="submission" date="2021-01" db="EMBL/GenBank/DDBJ databases">
        <authorList>
            <consortium name="Genoscope - CEA"/>
            <person name="William W."/>
        </authorList>
    </citation>
    <scope>NUCLEOTIDE SEQUENCE</scope>
</reference>
<keyword evidence="1" id="KW-0175">Coiled coil</keyword>
<dbReference type="EMBL" id="CAJJDP010000131">
    <property type="protein sequence ID" value="CAD8203987.1"/>
    <property type="molecule type" value="Genomic_DNA"/>
</dbReference>
<sequence length="226" mass="26051">MQKAFNIPQQQIVSNSIQTPTNRSQRSHSPNQRIVSNFRDSSYDQCSQISTQQIGEIEMLKQKVTLLQNENERLRNQLDKANQKIKQFQNSEHGQINQSIFKTTTFELVVLQKVVEQLLQLKLAFLKQQQQNEQNKQSQKQLERYNQEEPLIVDTELRSKVSTEKLDTEKQSSNLEERIQQFEQGGRGEAGKKSESSDLSDIRQQNSSISFIQSKGCGSNAYRSGK</sequence>
<feature type="compositionally biased region" description="Polar residues" evidence="2">
    <location>
        <begin position="7"/>
        <end position="30"/>
    </location>
</feature>